<dbReference type="PROSITE" id="PS50887">
    <property type="entry name" value="GGDEF"/>
    <property type="match status" value="1"/>
</dbReference>
<dbReference type="InterPro" id="IPR029787">
    <property type="entry name" value="Nucleotide_cyclase"/>
</dbReference>
<dbReference type="GO" id="GO:1902201">
    <property type="term" value="P:negative regulation of bacterial-type flagellum-dependent cell motility"/>
    <property type="evidence" value="ECO:0007669"/>
    <property type="project" value="TreeGrafter"/>
</dbReference>
<feature type="transmembrane region" description="Helical" evidence="1">
    <location>
        <begin position="140"/>
        <end position="157"/>
    </location>
</feature>
<dbReference type="CDD" id="cd01949">
    <property type="entry name" value="GGDEF"/>
    <property type="match status" value="1"/>
</dbReference>
<dbReference type="PANTHER" id="PTHR45138:SF9">
    <property type="entry name" value="DIGUANYLATE CYCLASE DGCM-RELATED"/>
    <property type="match status" value="1"/>
</dbReference>
<reference evidence="4" key="1">
    <citation type="submission" date="2017-08" db="EMBL/GenBank/DDBJ databases">
        <authorList>
            <person name="Varghese N."/>
            <person name="Submissions S."/>
        </authorList>
    </citation>
    <scope>NUCLEOTIDE SEQUENCE [LARGE SCALE GENOMIC DNA]</scope>
    <source>
        <strain evidence="4">JC22</strain>
    </source>
</reference>
<dbReference type="GO" id="GO:0043709">
    <property type="term" value="P:cell adhesion involved in single-species biofilm formation"/>
    <property type="evidence" value="ECO:0007669"/>
    <property type="project" value="TreeGrafter"/>
</dbReference>
<dbReference type="GO" id="GO:0005886">
    <property type="term" value="C:plasma membrane"/>
    <property type="evidence" value="ECO:0007669"/>
    <property type="project" value="TreeGrafter"/>
</dbReference>
<name>A0A285T1M6_9BACL</name>
<dbReference type="AlphaFoldDB" id="A0A285T1M6"/>
<keyword evidence="1" id="KW-1133">Transmembrane helix</keyword>
<gene>
    <name evidence="3" type="ORF">SAMN05880501_10847</name>
</gene>
<dbReference type="InterPro" id="IPR050469">
    <property type="entry name" value="Diguanylate_Cyclase"/>
</dbReference>
<feature type="transmembrane region" description="Helical" evidence="1">
    <location>
        <begin position="115"/>
        <end position="135"/>
    </location>
</feature>
<dbReference type="InterPro" id="IPR043128">
    <property type="entry name" value="Rev_trsase/Diguanyl_cyclase"/>
</dbReference>
<feature type="transmembrane region" description="Helical" evidence="1">
    <location>
        <begin position="90"/>
        <end position="109"/>
    </location>
</feature>
<keyword evidence="4" id="KW-1185">Reference proteome</keyword>
<dbReference type="Gene3D" id="3.30.70.270">
    <property type="match status" value="1"/>
</dbReference>
<evidence type="ECO:0000259" key="2">
    <source>
        <dbReference type="PROSITE" id="PS50887"/>
    </source>
</evidence>
<feature type="domain" description="GGDEF" evidence="2">
    <location>
        <begin position="255"/>
        <end position="392"/>
    </location>
</feature>
<sequence>MLDNETLLIRTEVIKQNLQKISLLNKIFTIVIVVLFGLTNVLSNIPILNSDKLLQLSLLHYVLFIIFNLLIFFILDIRKIKITKDNINKIELFINLYVTLFITIGAIVSMREQEIYNPLLIYTIILFTCSSFLVLTVKQVLIPLVISTCVLLIGLYLQRGFDQTFILQLIYISSIIPIAVIISQSFTYSFKRSIQFQIEMVREAQISRGLTKKLREVNRKLELQSLLDPLTSLYNRRAYNQHLKDLQTKLKESSFKLSVIMIDVDCFKLYNDTYGHAEGDKALVKIANVLNDLADEHCCFATRWGGEEFALLLYNVSENCANEICHKVKTRVQQLKIDHCTSHISDVVSVSIGASTKHISEPDDILSCVKQADDALYYVKEHGRNNFEHRLNLNV</sequence>
<feature type="transmembrane region" description="Helical" evidence="1">
    <location>
        <begin position="58"/>
        <end position="78"/>
    </location>
</feature>
<keyword evidence="1" id="KW-0812">Transmembrane</keyword>
<feature type="transmembrane region" description="Helical" evidence="1">
    <location>
        <begin position="21"/>
        <end position="38"/>
    </location>
</feature>
<proteinExistence type="predicted"/>
<evidence type="ECO:0000313" key="4">
    <source>
        <dbReference type="Proteomes" id="UP000219636"/>
    </source>
</evidence>
<dbReference type="Pfam" id="PF00990">
    <property type="entry name" value="GGDEF"/>
    <property type="match status" value="1"/>
</dbReference>
<protein>
    <submittedName>
        <fullName evidence="3">Diguanylate cyclase (GGDEF)-like protein</fullName>
    </submittedName>
</protein>
<dbReference type="NCBIfam" id="TIGR00254">
    <property type="entry name" value="GGDEF"/>
    <property type="match status" value="1"/>
</dbReference>
<organism evidence="3 4">
    <name type="scientific">Ureibacillus xyleni</name>
    <dbReference type="NCBI Taxonomy" id="614648"/>
    <lineage>
        <taxon>Bacteria</taxon>
        <taxon>Bacillati</taxon>
        <taxon>Bacillota</taxon>
        <taxon>Bacilli</taxon>
        <taxon>Bacillales</taxon>
        <taxon>Caryophanaceae</taxon>
        <taxon>Ureibacillus</taxon>
    </lineage>
</organism>
<dbReference type="FunFam" id="3.30.70.270:FF:000001">
    <property type="entry name" value="Diguanylate cyclase domain protein"/>
    <property type="match status" value="1"/>
</dbReference>
<dbReference type="SMART" id="SM00267">
    <property type="entry name" value="GGDEF"/>
    <property type="match status" value="1"/>
</dbReference>
<dbReference type="Proteomes" id="UP000219636">
    <property type="component" value="Unassembled WGS sequence"/>
</dbReference>
<dbReference type="InterPro" id="IPR000160">
    <property type="entry name" value="GGDEF_dom"/>
</dbReference>
<feature type="transmembrane region" description="Helical" evidence="1">
    <location>
        <begin position="169"/>
        <end position="190"/>
    </location>
</feature>
<evidence type="ECO:0000256" key="1">
    <source>
        <dbReference type="SAM" id="Phobius"/>
    </source>
</evidence>
<dbReference type="SUPFAM" id="SSF55073">
    <property type="entry name" value="Nucleotide cyclase"/>
    <property type="match status" value="1"/>
</dbReference>
<evidence type="ECO:0000313" key="3">
    <source>
        <dbReference type="EMBL" id="SOC15168.1"/>
    </source>
</evidence>
<accession>A0A285T1M6</accession>
<keyword evidence="1" id="KW-0472">Membrane</keyword>
<dbReference type="EMBL" id="OBMQ01000008">
    <property type="protein sequence ID" value="SOC15168.1"/>
    <property type="molecule type" value="Genomic_DNA"/>
</dbReference>
<dbReference type="GO" id="GO:0052621">
    <property type="term" value="F:diguanylate cyclase activity"/>
    <property type="evidence" value="ECO:0007669"/>
    <property type="project" value="TreeGrafter"/>
</dbReference>
<dbReference type="PANTHER" id="PTHR45138">
    <property type="entry name" value="REGULATORY COMPONENTS OF SENSORY TRANSDUCTION SYSTEM"/>
    <property type="match status" value="1"/>
</dbReference>